<dbReference type="InterPro" id="IPR036097">
    <property type="entry name" value="HisK_dim/P_sf"/>
</dbReference>
<comment type="subcellular location">
    <subcellularLocation>
        <location evidence="4">Cell membrane</location>
        <topology evidence="4">Multi-pass membrane protein</topology>
    </subcellularLocation>
</comment>
<evidence type="ECO:0000256" key="13">
    <source>
        <dbReference type="ARBA" id="ARBA00022842"/>
    </source>
</evidence>
<proteinExistence type="predicted"/>
<evidence type="ECO:0000256" key="2">
    <source>
        <dbReference type="ARBA" id="ARBA00001936"/>
    </source>
</evidence>
<evidence type="ECO:0000256" key="3">
    <source>
        <dbReference type="ARBA" id="ARBA00001946"/>
    </source>
</evidence>
<dbReference type="CDD" id="cd00075">
    <property type="entry name" value="HATPase"/>
    <property type="match status" value="1"/>
</dbReference>
<evidence type="ECO:0000256" key="15">
    <source>
        <dbReference type="ARBA" id="ARBA00023012"/>
    </source>
</evidence>
<evidence type="ECO:0000256" key="18">
    <source>
        <dbReference type="ARBA" id="ARBA00023211"/>
    </source>
</evidence>
<dbReference type="AlphaFoldDB" id="A0A2U2DSN0"/>
<comment type="cofactor">
    <cofactor evidence="2">
        <name>Mn(2+)</name>
        <dbReference type="ChEBI" id="CHEBI:29035"/>
    </cofactor>
</comment>
<dbReference type="SUPFAM" id="SSF158472">
    <property type="entry name" value="HAMP domain-like"/>
    <property type="match status" value="1"/>
</dbReference>
<keyword evidence="9" id="KW-0547">Nucleotide-binding</keyword>
<dbReference type="InterPro" id="IPR003660">
    <property type="entry name" value="HAMP_dom"/>
</dbReference>
<dbReference type="InterPro" id="IPR036890">
    <property type="entry name" value="HATPase_C_sf"/>
</dbReference>
<dbReference type="OrthoDB" id="9809766at2"/>
<dbReference type="CDD" id="cd06225">
    <property type="entry name" value="HAMP"/>
    <property type="match status" value="1"/>
</dbReference>
<evidence type="ECO:0000256" key="7">
    <source>
        <dbReference type="ARBA" id="ARBA00022553"/>
    </source>
</evidence>
<dbReference type="RefSeq" id="WP_109458643.1">
    <property type="nucleotide sequence ID" value="NZ_QFBC01000004.1"/>
</dbReference>
<reference evidence="24 25" key="1">
    <citation type="submission" date="2018-05" db="EMBL/GenBank/DDBJ databases">
        <title>The draft genome of strain NS-104.</title>
        <authorList>
            <person name="Hang P."/>
            <person name="Jiang J."/>
        </authorList>
    </citation>
    <scope>NUCLEOTIDE SEQUENCE [LARGE SCALE GENOMIC DNA]</scope>
    <source>
        <strain evidence="24 25">NS-104</strain>
    </source>
</reference>
<keyword evidence="16" id="KW-0346">Stress response</keyword>
<dbReference type="GO" id="GO:0000155">
    <property type="term" value="F:phosphorelay sensor kinase activity"/>
    <property type="evidence" value="ECO:0007669"/>
    <property type="project" value="InterPro"/>
</dbReference>
<dbReference type="PROSITE" id="PS50885">
    <property type="entry name" value="HAMP"/>
    <property type="match status" value="1"/>
</dbReference>
<keyword evidence="6" id="KW-1003">Cell membrane</keyword>
<dbReference type="GO" id="GO:0005524">
    <property type="term" value="F:ATP binding"/>
    <property type="evidence" value="ECO:0007669"/>
    <property type="project" value="UniProtKB-KW"/>
</dbReference>
<keyword evidence="21" id="KW-0812">Transmembrane</keyword>
<evidence type="ECO:0000256" key="6">
    <source>
        <dbReference type="ARBA" id="ARBA00022475"/>
    </source>
</evidence>
<dbReference type="GO" id="GO:0004721">
    <property type="term" value="F:phosphoprotein phosphatase activity"/>
    <property type="evidence" value="ECO:0007669"/>
    <property type="project" value="UniProtKB-KW"/>
</dbReference>
<keyword evidence="12" id="KW-0067">ATP-binding</keyword>
<dbReference type="Pfam" id="PF00672">
    <property type="entry name" value="HAMP"/>
    <property type="match status" value="1"/>
</dbReference>
<dbReference type="PRINTS" id="PR00344">
    <property type="entry name" value="BCTRLSENSOR"/>
</dbReference>
<dbReference type="SUPFAM" id="SSF47384">
    <property type="entry name" value="Homodimeric domain of signal transducing histidine kinase"/>
    <property type="match status" value="1"/>
</dbReference>
<evidence type="ECO:0000256" key="9">
    <source>
        <dbReference type="ARBA" id="ARBA00022741"/>
    </source>
</evidence>
<evidence type="ECO:0000256" key="20">
    <source>
        <dbReference type="ARBA" id="ARBA00041776"/>
    </source>
</evidence>
<dbReference type="Pfam" id="PF00512">
    <property type="entry name" value="HisKA"/>
    <property type="match status" value="1"/>
</dbReference>
<accession>A0A2U2DSN0</accession>
<dbReference type="Gene3D" id="6.10.340.10">
    <property type="match status" value="1"/>
</dbReference>
<sequence>MMLMKGLSRQLLLAMASVTVAAGLLVFFGTYLAFSALFYFFPWSEDTDNWLTGFDFIILAVLIFIALIVAAMASVRLARRILEPLESLAMSARRIKDGDLSARAIPGDHSLGETALLVEDFNAMAQRLQDMASDMTLWNATIAHELRTPLTILKGRLQGMIDGVFEPDEKSLRALVLQVDSLARLVEDLRTVTLADSGHLDLRLQPIRLKDEIERLAEALEQELKQDGFELRLQLSDPLVSADAMRIRQVLLALVTNARRYAVRGDVEISLQVEDGQVMLRVTDEGPGLDADIASSAFEPFRRGRQPHLLEKGGNGLGLSVVRAIVEAHGGKVRYAPSSKGGAMFEISLGRPVS</sequence>
<keyword evidence="21" id="KW-1133">Transmembrane helix</keyword>
<feature type="domain" description="HAMP" evidence="23">
    <location>
        <begin position="79"/>
        <end position="133"/>
    </location>
</feature>
<feature type="domain" description="Histidine kinase" evidence="22">
    <location>
        <begin position="141"/>
        <end position="353"/>
    </location>
</feature>
<evidence type="ECO:0000313" key="25">
    <source>
        <dbReference type="Proteomes" id="UP000245252"/>
    </source>
</evidence>
<dbReference type="EC" id="2.7.13.3" evidence="5"/>
<evidence type="ECO:0000259" key="22">
    <source>
        <dbReference type="PROSITE" id="PS50109"/>
    </source>
</evidence>
<dbReference type="InterPro" id="IPR005467">
    <property type="entry name" value="His_kinase_dom"/>
</dbReference>
<keyword evidence="7" id="KW-0597">Phosphoprotein</keyword>
<dbReference type="Gene3D" id="3.30.565.10">
    <property type="entry name" value="Histidine kinase-like ATPase, C-terminal domain"/>
    <property type="match status" value="1"/>
</dbReference>
<evidence type="ECO:0000256" key="10">
    <source>
        <dbReference type="ARBA" id="ARBA00022777"/>
    </source>
</evidence>
<comment type="cofactor">
    <cofactor evidence="3">
        <name>Mg(2+)</name>
        <dbReference type="ChEBI" id="CHEBI:18420"/>
    </cofactor>
</comment>
<evidence type="ECO:0000256" key="4">
    <source>
        <dbReference type="ARBA" id="ARBA00004651"/>
    </source>
</evidence>
<keyword evidence="25" id="KW-1185">Reference proteome</keyword>
<dbReference type="InterPro" id="IPR050980">
    <property type="entry name" value="2C_sensor_his_kinase"/>
</dbReference>
<name>A0A2U2DSN0_9HYPH</name>
<keyword evidence="14" id="KW-0904">Protein phosphatase</keyword>
<dbReference type="SMART" id="SM00388">
    <property type="entry name" value="HisKA"/>
    <property type="match status" value="1"/>
</dbReference>
<feature type="transmembrane region" description="Helical" evidence="21">
    <location>
        <begin position="12"/>
        <end position="41"/>
    </location>
</feature>
<dbReference type="Pfam" id="PF02518">
    <property type="entry name" value="HATPase_c"/>
    <property type="match status" value="1"/>
</dbReference>
<evidence type="ECO:0000256" key="19">
    <source>
        <dbReference type="ARBA" id="ARBA00040454"/>
    </source>
</evidence>
<dbReference type="Gene3D" id="1.10.287.130">
    <property type="match status" value="1"/>
</dbReference>
<keyword evidence="10 24" id="KW-0418">Kinase</keyword>
<keyword evidence="13" id="KW-0460">Magnesium</keyword>
<dbReference type="EMBL" id="QFBC01000004">
    <property type="protein sequence ID" value="PWE56323.1"/>
    <property type="molecule type" value="Genomic_DNA"/>
</dbReference>
<keyword evidence="18" id="KW-0464">Manganese</keyword>
<evidence type="ECO:0000256" key="17">
    <source>
        <dbReference type="ARBA" id="ARBA00023026"/>
    </source>
</evidence>
<evidence type="ECO:0000256" key="1">
    <source>
        <dbReference type="ARBA" id="ARBA00000085"/>
    </source>
</evidence>
<protein>
    <recommendedName>
        <fullName evidence="19">Signal transduction histidine-protein kinase/phosphatase MprB</fullName>
        <ecNumber evidence="5">2.7.13.3</ecNumber>
    </recommendedName>
    <alternativeName>
        <fullName evidence="20">Mycobacterial persistence regulator B</fullName>
    </alternativeName>
</protein>
<evidence type="ECO:0000313" key="24">
    <source>
        <dbReference type="EMBL" id="PWE56323.1"/>
    </source>
</evidence>
<comment type="catalytic activity">
    <reaction evidence="1">
        <text>ATP + protein L-histidine = ADP + protein N-phospho-L-histidine.</text>
        <dbReference type="EC" id="2.7.13.3"/>
    </reaction>
</comment>
<dbReference type="SMART" id="SM00387">
    <property type="entry name" value="HATPase_c"/>
    <property type="match status" value="1"/>
</dbReference>
<dbReference type="SMART" id="SM00304">
    <property type="entry name" value="HAMP"/>
    <property type="match status" value="2"/>
</dbReference>
<evidence type="ECO:0000256" key="12">
    <source>
        <dbReference type="ARBA" id="ARBA00022840"/>
    </source>
</evidence>
<keyword evidence="8" id="KW-0808">Transferase</keyword>
<dbReference type="SUPFAM" id="SSF55874">
    <property type="entry name" value="ATPase domain of HSP90 chaperone/DNA topoisomerase II/histidine kinase"/>
    <property type="match status" value="1"/>
</dbReference>
<keyword evidence="17" id="KW-0843">Virulence</keyword>
<evidence type="ECO:0000256" key="11">
    <source>
        <dbReference type="ARBA" id="ARBA00022801"/>
    </source>
</evidence>
<dbReference type="InterPro" id="IPR004358">
    <property type="entry name" value="Sig_transdc_His_kin-like_C"/>
</dbReference>
<dbReference type="GO" id="GO:0005886">
    <property type="term" value="C:plasma membrane"/>
    <property type="evidence" value="ECO:0007669"/>
    <property type="project" value="UniProtKB-SubCell"/>
</dbReference>
<evidence type="ECO:0000256" key="16">
    <source>
        <dbReference type="ARBA" id="ARBA00023016"/>
    </source>
</evidence>
<dbReference type="PANTHER" id="PTHR44936:SF9">
    <property type="entry name" value="SENSOR PROTEIN CREC"/>
    <property type="match status" value="1"/>
</dbReference>
<dbReference type="CDD" id="cd00082">
    <property type="entry name" value="HisKA"/>
    <property type="match status" value="1"/>
</dbReference>
<organism evidence="24 25">
    <name type="scientific">Metarhizobium album</name>
    <dbReference type="NCBI Taxonomy" id="2182425"/>
    <lineage>
        <taxon>Bacteria</taxon>
        <taxon>Pseudomonadati</taxon>
        <taxon>Pseudomonadota</taxon>
        <taxon>Alphaproteobacteria</taxon>
        <taxon>Hyphomicrobiales</taxon>
        <taxon>Rhizobiaceae</taxon>
        <taxon>Metarhizobium</taxon>
    </lineage>
</organism>
<comment type="caution">
    <text evidence="24">The sequence shown here is derived from an EMBL/GenBank/DDBJ whole genome shotgun (WGS) entry which is preliminary data.</text>
</comment>
<keyword evidence="21" id="KW-0472">Membrane</keyword>
<gene>
    <name evidence="24" type="ORF">DEM27_12970</name>
</gene>
<keyword evidence="11" id="KW-0378">Hydrolase</keyword>
<evidence type="ECO:0000256" key="8">
    <source>
        <dbReference type="ARBA" id="ARBA00022679"/>
    </source>
</evidence>
<dbReference type="InterPro" id="IPR003661">
    <property type="entry name" value="HisK_dim/P_dom"/>
</dbReference>
<keyword evidence="15" id="KW-0902">Two-component regulatory system</keyword>
<dbReference type="PANTHER" id="PTHR44936">
    <property type="entry name" value="SENSOR PROTEIN CREC"/>
    <property type="match status" value="1"/>
</dbReference>
<feature type="transmembrane region" description="Helical" evidence="21">
    <location>
        <begin position="53"/>
        <end position="75"/>
    </location>
</feature>
<dbReference type="PROSITE" id="PS50109">
    <property type="entry name" value="HIS_KIN"/>
    <property type="match status" value="1"/>
</dbReference>
<evidence type="ECO:0000256" key="21">
    <source>
        <dbReference type="SAM" id="Phobius"/>
    </source>
</evidence>
<dbReference type="Proteomes" id="UP000245252">
    <property type="component" value="Unassembled WGS sequence"/>
</dbReference>
<evidence type="ECO:0000256" key="5">
    <source>
        <dbReference type="ARBA" id="ARBA00012438"/>
    </source>
</evidence>
<evidence type="ECO:0000256" key="14">
    <source>
        <dbReference type="ARBA" id="ARBA00022912"/>
    </source>
</evidence>
<evidence type="ECO:0000259" key="23">
    <source>
        <dbReference type="PROSITE" id="PS50885"/>
    </source>
</evidence>
<dbReference type="InterPro" id="IPR003594">
    <property type="entry name" value="HATPase_dom"/>
</dbReference>